<reference evidence="1 2" key="1">
    <citation type="journal article" date="2006" name="Science">
        <title>The genome of black cottonwood, Populus trichocarpa (Torr. &amp; Gray).</title>
        <authorList>
            <person name="Tuskan G.A."/>
            <person name="Difazio S."/>
            <person name="Jansson S."/>
            <person name="Bohlmann J."/>
            <person name="Grigoriev I."/>
            <person name="Hellsten U."/>
            <person name="Putnam N."/>
            <person name="Ralph S."/>
            <person name="Rombauts S."/>
            <person name="Salamov A."/>
            <person name="Schein J."/>
            <person name="Sterck L."/>
            <person name="Aerts A."/>
            <person name="Bhalerao R.R."/>
            <person name="Bhalerao R.P."/>
            <person name="Blaudez D."/>
            <person name="Boerjan W."/>
            <person name="Brun A."/>
            <person name="Brunner A."/>
            <person name="Busov V."/>
            <person name="Campbell M."/>
            <person name="Carlson J."/>
            <person name="Chalot M."/>
            <person name="Chapman J."/>
            <person name="Chen G.L."/>
            <person name="Cooper D."/>
            <person name="Coutinho P.M."/>
            <person name="Couturier J."/>
            <person name="Covert S."/>
            <person name="Cronk Q."/>
            <person name="Cunningham R."/>
            <person name="Davis J."/>
            <person name="Degroeve S."/>
            <person name="Dejardin A."/>
            <person name="Depamphilis C."/>
            <person name="Detter J."/>
            <person name="Dirks B."/>
            <person name="Dubchak I."/>
            <person name="Duplessis S."/>
            <person name="Ehlting J."/>
            <person name="Ellis B."/>
            <person name="Gendler K."/>
            <person name="Goodstein D."/>
            <person name="Gribskov M."/>
            <person name="Grimwood J."/>
            <person name="Groover A."/>
            <person name="Gunter L."/>
            <person name="Hamberger B."/>
            <person name="Heinze B."/>
            <person name="Helariutta Y."/>
            <person name="Henrissat B."/>
            <person name="Holligan D."/>
            <person name="Holt R."/>
            <person name="Huang W."/>
            <person name="Islam-Faridi N."/>
            <person name="Jones S."/>
            <person name="Jones-Rhoades M."/>
            <person name="Jorgensen R."/>
            <person name="Joshi C."/>
            <person name="Kangasjarvi J."/>
            <person name="Karlsson J."/>
            <person name="Kelleher C."/>
            <person name="Kirkpatrick R."/>
            <person name="Kirst M."/>
            <person name="Kohler A."/>
            <person name="Kalluri U."/>
            <person name="Larimer F."/>
            <person name="Leebens-Mack J."/>
            <person name="Leple J.C."/>
            <person name="Locascio P."/>
            <person name="Lou Y."/>
            <person name="Lucas S."/>
            <person name="Martin F."/>
            <person name="Montanini B."/>
            <person name="Napoli C."/>
            <person name="Nelson D.R."/>
            <person name="Nelson C."/>
            <person name="Nieminen K."/>
            <person name="Nilsson O."/>
            <person name="Pereda V."/>
            <person name="Peter G."/>
            <person name="Philippe R."/>
            <person name="Pilate G."/>
            <person name="Poliakov A."/>
            <person name="Razumovskaya J."/>
            <person name="Richardson P."/>
            <person name="Rinaldi C."/>
            <person name="Ritland K."/>
            <person name="Rouze P."/>
            <person name="Ryaboy D."/>
            <person name="Schmutz J."/>
            <person name="Schrader J."/>
            <person name="Segerman B."/>
            <person name="Shin H."/>
            <person name="Siddiqui A."/>
            <person name="Sterky F."/>
            <person name="Terry A."/>
            <person name="Tsai C.J."/>
            <person name="Uberbacher E."/>
            <person name="Unneberg P."/>
            <person name="Vahala J."/>
            <person name="Wall K."/>
            <person name="Wessler S."/>
            <person name="Yang G."/>
            <person name="Yin T."/>
            <person name="Douglas C."/>
            <person name="Marra M."/>
            <person name="Sandberg G."/>
            <person name="Van de Peer Y."/>
            <person name="Rokhsar D."/>
        </authorList>
    </citation>
    <scope>NUCLEOTIDE SEQUENCE [LARGE SCALE GENOMIC DNA]</scope>
    <source>
        <strain evidence="2">cv. Nisqually</strain>
    </source>
</reference>
<protein>
    <submittedName>
        <fullName evidence="1">Uncharacterized protein</fullName>
    </submittedName>
</protein>
<name>A0A2K2CE66_POPTR</name>
<accession>A0A2K2CE66</accession>
<dbReference type="InParanoid" id="A0A2K2CE66"/>
<dbReference type="EMBL" id="CM009290">
    <property type="protein sequence ID" value="PNT60314.1"/>
    <property type="molecule type" value="Genomic_DNA"/>
</dbReference>
<sequence>MILFQASFLQAHYQRVTLTLYEKKNHRYEIFPFLISKNRELFSKSLMPSTGNYLIVGFDELILFPYLRNTSSFDFMGCNAEAFIFIFIFKRFSNITERMKQCLNKLVHYMKTTL</sequence>
<dbReference type="Proteomes" id="UP000006729">
    <property type="component" value="Chromosome 1"/>
</dbReference>
<dbReference type="AlphaFoldDB" id="A0A2K2CE66"/>
<organism evidence="1 2">
    <name type="scientific">Populus trichocarpa</name>
    <name type="common">Western balsam poplar</name>
    <name type="synonym">Populus balsamifera subsp. trichocarpa</name>
    <dbReference type="NCBI Taxonomy" id="3694"/>
    <lineage>
        <taxon>Eukaryota</taxon>
        <taxon>Viridiplantae</taxon>
        <taxon>Streptophyta</taxon>
        <taxon>Embryophyta</taxon>
        <taxon>Tracheophyta</taxon>
        <taxon>Spermatophyta</taxon>
        <taxon>Magnoliopsida</taxon>
        <taxon>eudicotyledons</taxon>
        <taxon>Gunneridae</taxon>
        <taxon>Pentapetalae</taxon>
        <taxon>rosids</taxon>
        <taxon>fabids</taxon>
        <taxon>Malpighiales</taxon>
        <taxon>Salicaceae</taxon>
        <taxon>Saliceae</taxon>
        <taxon>Populus</taxon>
    </lineage>
</organism>
<proteinExistence type="predicted"/>
<evidence type="ECO:0000313" key="2">
    <source>
        <dbReference type="Proteomes" id="UP000006729"/>
    </source>
</evidence>
<gene>
    <name evidence="1" type="ORF">POPTR_001G465700</name>
</gene>
<evidence type="ECO:0000313" key="1">
    <source>
        <dbReference type="EMBL" id="PNT60314.1"/>
    </source>
</evidence>
<keyword evidence="2" id="KW-1185">Reference proteome</keyword>